<evidence type="ECO:0000313" key="7">
    <source>
        <dbReference type="Proteomes" id="UP001595616"/>
    </source>
</evidence>
<gene>
    <name evidence="6" type="ORF">ACFOOI_17280</name>
</gene>
<evidence type="ECO:0000256" key="2">
    <source>
        <dbReference type="ARBA" id="ARBA00022692"/>
    </source>
</evidence>
<evidence type="ECO:0000256" key="1">
    <source>
        <dbReference type="ARBA" id="ARBA00004167"/>
    </source>
</evidence>
<proteinExistence type="predicted"/>
<dbReference type="Proteomes" id="UP001595616">
    <property type="component" value="Unassembled WGS sequence"/>
</dbReference>
<dbReference type="SUPFAM" id="SSF74653">
    <property type="entry name" value="TolA/TonB C-terminal domain"/>
    <property type="match status" value="1"/>
</dbReference>
<evidence type="ECO:0000313" key="6">
    <source>
        <dbReference type="EMBL" id="MFC3812416.1"/>
    </source>
</evidence>
<dbReference type="Gene3D" id="1.25.40.10">
    <property type="entry name" value="Tetratricopeptide repeat domain"/>
    <property type="match status" value="1"/>
</dbReference>
<name>A0ABV7YZR7_9BACT</name>
<evidence type="ECO:0000256" key="3">
    <source>
        <dbReference type="ARBA" id="ARBA00022989"/>
    </source>
</evidence>
<keyword evidence="3" id="KW-1133">Transmembrane helix</keyword>
<protein>
    <submittedName>
        <fullName evidence="6">TonB family protein</fullName>
    </submittedName>
</protein>
<comment type="caution">
    <text evidence="6">The sequence shown here is derived from an EMBL/GenBank/DDBJ whole genome shotgun (WGS) entry which is preliminary data.</text>
</comment>
<organism evidence="6 7">
    <name type="scientific">Lacihabitans lacunae</name>
    <dbReference type="NCBI Taxonomy" id="1028214"/>
    <lineage>
        <taxon>Bacteria</taxon>
        <taxon>Pseudomonadati</taxon>
        <taxon>Bacteroidota</taxon>
        <taxon>Cytophagia</taxon>
        <taxon>Cytophagales</taxon>
        <taxon>Leadbetterellaceae</taxon>
        <taxon>Lacihabitans</taxon>
    </lineage>
</organism>
<dbReference type="Gene3D" id="3.30.1150.10">
    <property type="match status" value="1"/>
</dbReference>
<dbReference type="SUPFAM" id="SSF48452">
    <property type="entry name" value="TPR-like"/>
    <property type="match status" value="1"/>
</dbReference>
<comment type="subcellular location">
    <subcellularLocation>
        <location evidence="1">Membrane</location>
        <topology evidence="1">Single-pass membrane protein</topology>
    </subcellularLocation>
</comment>
<sequence>MRTPRYFSIAIFTILVIFSNTSFSQKINESLLLKNWEKVDIKRPDGSKIFDESLLNVNFDLNFMSKDSVRVNFGGRAQDFHFMVKDSVLSFNDMKFKIEVLEDISLVLLLQNEYEPSQSYKFIYIPKKLNDLTFTPRSYVSKNGEIVYDYVPNRLEPYFMSKKMMAMEYIFENFQFPDFRKGGFVVRFVVTEKGDVKGVRIVASSNDKFNNKLIMAVKKTQGKWKPAEYLGEKVSVNMEYDFNLDFTNAEVSSGDSLEFSKMNYEYATEFFQRGAYMQAEKYYSKALKYNVLNIDAYYQRAATYILLRKKDEACQDYQQLIFLEQKKAKTLHDKYCN</sequence>
<feature type="domain" description="TonB C-terminal" evidence="5">
    <location>
        <begin position="182"/>
        <end position="244"/>
    </location>
</feature>
<dbReference type="Pfam" id="PF03544">
    <property type="entry name" value="TonB_C"/>
    <property type="match status" value="1"/>
</dbReference>
<dbReference type="InterPro" id="IPR006260">
    <property type="entry name" value="TonB/TolA_C"/>
</dbReference>
<evidence type="ECO:0000259" key="5">
    <source>
        <dbReference type="Pfam" id="PF03544"/>
    </source>
</evidence>
<accession>A0ABV7YZR7</accession>
<dbReference type="InterPro" id="IPR037682">
    <property type="entry name" value="TonB_C"/>
</dbReference>
<reference evidence="7" key="1">
    <citation type="journal article" date="2019" name="Int. J. Syst. Evol. Microbiol.">
        <title>The Global Catalogue of Microorganisms (GCM) 10K type strain sequencing project: providing services to taxonomists for standard genome sequencing and annotation.</title>
        <authorList>
            <consortium name="The Broad Institute Genomics Platform"/>
            <consortium name="The Broad Institute Genome Sequencing Center for Infectious Disease"/>
            <person name="Wu L."/>
            <person name="Ma J."/>
        </authorList>
    </citation>
    <scope>NUCLEOTIDE SEQUENCE [LARGE SCALE GENOMIC DNA]</scope>
    <source>
        <strain evidence="7">CECT 7956</strain>
    </source>
</reference>
<dbReference type="InterPro" id="IPR019734">
    <property type="entry name" value="TPR_rpt"/>
</dbReference>
<keyword evidence="2" id="KW-0812">Transmembrane</keyword>
<evidence type="ECO:0000256" key="4">
    <source>
        <dbReference type="ARBA" id="ARBA00023136"/>
    </source>
</evidence>
<dbReference type="InterPro" id="IPR011990">
    <property type="entry name" value="TPR-like_helical_dom_sf"/>
</dbReference>
<dbReference type="SMART" id="SM00028">
    <property type="entry name" value="TPR"/>
    <property type="match status" value="2"/>
</dbReference>
<dbReference type="RefSeq" id="WP_379839290.1">
    <property type="nucleotide sequence ID" value="NZ_JBHRYQ010000001.1"/>
</dbReference>
<keyword evidence="7" id="KW-1185">Reference proteome</keyword>
<dbReference type="EMBL" id="JBHRYQ010000001">
    <property type="protein sequence ID" value="MFC3812416.1"/>
    <property type="molecule type" value="Genomic_DNA"/>
</dbReference>
<keyword evidence="4" id="KW-0472">Membrane</keyword>
<dbReference type="NCBIfam" id="TIGR01352">
    <property type="entry name" value="tonB_Cterm"/>
    <property type="match status" value="1"/>
</dbReference>